<proteinExistence type="predicted"/>
<dbReference type="SUPFAM" id="SSF50998">
    <property type="entry name" value="Quinoprotein alcohol dehydrogenase-like"/>
    <property type="match status" value="1"/>
</dbReference>
<dbReference type="InterPro" id="IPR011047">
    <property type="entry name" value="Quinoprotein_ADH-like_sf"/>
</dbReference>
<dbReference type="Gene3D" id="2.130.10.10">
    <property type="entry name" value="YVTN repeat-like/Quinoprotein amine dehydrogenase"/>
    <property type="match status" value="1"/>
</dbReference>
<evidence type="ECO:0008006" key="3">
    <source>
        <dbReference type="Google" id="ProtNLM"/>
    </source>
</evidence>
<keyword evidence="2" id="KW-1185">Reference proteome</keyword>
<reference evidence="2" key="1">
    <citation type="journal article" date="2019" name="Int. J. Syst. Evol. Microbiol.">
        <title>The Global Catalogue of Microorganisms (GCM) 10K type strain sequencing project: providing services to taxonomists for standard genome sequencing and annotation.</title>
        <authorList>
            <consortium name="The Broad Institute Genomics Platform"/>
            <consortium name="The Broad Institute Genome Sequencing Center for Infectious Disease"/>
            <person name="Wu L."/>
            <person name="Ma J."/>
        </authorList>
    </citation>
    <scope>NUCLEOTIDE SEQUENCE [LARGE SCALE GENOMIC DNA]</scope>
    <source>
        <strain evidence="2">KCTC 23098</strain>
    </source>
</reference>
<evidence type="ECO:0000313" key="2">
    <source>
        <dbReference type="Proteomes" id="UP001597560"/>
    </source>
</evidence>
<dbReference type="InterPro" id="IPR015943">
    <property type="entry name" value="WD40/YVTN_repeat-like_dom_sf"/>
</dbReference>
<gene>
    <name evidence="1" type="ORF">ACFS6J_19360</name>
</gene>
<evidence type="ECO:0000313" key="1">
    <source>
        <dbReference type="EMBL" id="MFD2963975.1"/>
    </source>
</evidence>
<dbReference type="RefSeq" id="WP_377612118.1">
    <property type="nucleotide sequence ID" value="NZ_JBHUPA010000012.1"/>
</dbReference>
<comment type="caution">
    <text evidence="1">The sequence shown here is derived from an EMBL/GenBank/DDBJ whole genome shotgun (WGS) entry which is preliminary data.</text>
</comment>
<accession>A0ABW6B3C0</accession>
<dbReference type="EMBL" id="JBHUPA010000012">
    <property type="protein sequence ID" value="MFD2963975.1"/>
    <property type="molecule type" value="Genomic_DNA"/>
</dbReference>
<name>A0ABW6B3C0_9SPHI</name>
<protein>
    <recommendedName>
        <fullName evidence="3">Outer membrane protein assembly factor BamB</fullName>
    </recommendedName>
</protein>
<dbReference type="Proteomes" id="UP001597560">
    <property type="component" value="Unassembled WGS sequence"/>
</dbReference>
<organism evidence="1 2">
    <name type="scientific">Olivibacter jilunii</name>
    <dbReference type="NCBI Taxonomy" id="985016"/>
    <lineage>
        <taxon>Bacteria</taxon>
        <taxon>Pseudomonadati</taxon>
        <taxon>Bacteroidota</taxon>
        <taxon>Sphingobacteriia</taxon>
        <taxon>Sphingobacteriales</taxon>
        <taxon>Sphingobacteriaceae</taxon>
        <taxon>Olivibacter</taxon>
    </lineage>
</organism>
<sequence length="884" mass="100277">MRKLIIITSILFVAVIAAAILYFTSLQSNSRNQNNALAYIPADAAFLVSFQNDKSFYNIFNDFKIFEAILGKETQHELSYLHKQFLKSPDFSEPTTKQTLYFSFHPTKDRINWLLTIPFKTKLTPENAASMLQKNLEGVGTITADSTSSYLYSIKIRALDNSFYVAFRSGVAFFSHQRDLIARATDDKATHLSADFLQELAKNGHKNDNSILNLHLNHSEVFKFVNNLIRTKPGNNIQLLEGLKGMSSLNMNFKSDALMFSGLSSMDHAMAKGNYLSIYAKQSAVEGELKRVLPANTAAYAAFALSNYKGFHQELTELLKKRNQLNRINDQLALIKSSKKIDLDTALLNQWGNEFASIELNTRETLGIIKVKDSLIFERNMEKLTTAVTEDIRRFDNSNLLYYSFGDPMLPFQRPYFTLINNYLICANTISTLQQLRKQYEEKQLLINTIPFIEFSRLQANKSNVTFFIHNENAKLNIKRLLKPAFEKVYNDTANFNFKDFQAFSFQLSGYNGNFYSNLSAKYLSADKSNLQAEWVADLSSEIAYPPSVWTYTDSTNFIVTQDKSNRLYAFSTEGKELWRTALSGPILGRISQLPDKSLVFNTAERLYRFAPNGSPMFGFPIVLNHPATAGMTLFRVNKDYEKIFIPAEQRILGYDSNGKELPEWKNKTVKGHILFNLKTALLEDFNYVIALTSSGQVYLFNHNGNLVSLLESTGNDVFRNNFGVETNPSDQSESRIVTTDTSGMLVSFYFDKRQTKTSLGKWTENFHFATENIQGDSIPELIFADDRQLYAYSSKDSTLLFSHNFNTEIAGPPLFFPSANKTHTIGITTNAKLLYVFEDDGSIAKGFPLEGYAPFYFGGLKNDGHRYALISKDGRKLAAYKLD</sequence>